<protein>
    <recommendedName>
        <fullName evidence="4">F-box domain-containing protein</fullName>
    </recommendedName>
</protein>
<dbReference type="PANTHER" id="PTHR42085">
    <property type="entry name" value="F-BOX DOMAIN-CONTAINING PROTEIN"/>
    <property type="match status" value="1"/>
</dbReference>
<feature type="region of interest" description="Disordered" evidence="1">
    <location>
        <begin position="487"/>
        <end position="527"/>
    </location>
</feature>
<organism evidence="2 3">
    <name type="scientific">Saxophila tyrrhenica</name>
    <dbReference type="NCBI Taxonomy" id="1690608"/>
    <lineage>
        <taxon>Eukaryota</taxon>
        <taxon>Fungi</taxon>
        <taxon>Dikarya</taxon>
        <taxon>Ascomycota</taxon>
        <taxon>Pezizomycotina</taxon>
        <taxon>Dothideomycetes</taxon>
        <taxon>Dothideomycetidae</taxon>
        <taxon>Mycosphaerellales</taxon>
        <taxon>Extremaceae</taxon>
        <taxon>Saxophila</taxon>
    </lineage>
</organism>
<evidence type="ECO:0000313" key="2">
    <source>
        <dbReference type="EMBL" id="KAK5162968.1"/>
    </source>
</evidence>
<evidence type="ECO:0008006" key="4">
    <source>
        <dbReference type="Google" id="ProtNLM"/>
    </source>
</evidence>
<dbReference type="RefSeq" id="XP_064653558.1">
    <property type="nucleotide sequence ID" value="XM_064808236.1"/>
</dbReference>
<accession>A0AAV9NWB1</accession>
<feature type="compositionally biased region" description="Acidic residues" evidence="1">
    <location>
        <begin position="493"/>
        <end position="503"/>
    </location>
</feature>
<gene>
    <name evidence="2" type="ORF">LTR77_011022</name>
</gene>
<name>A0AAV9NWB1_9PEZI</name>
<evidence type="ECO:0000313" key="3">
    <source>
        <dbReference type="Proteomes" id="UP001337655"/>
    </source>
</evidence>
<reference evidence="2 3" key="1">
    <citation type="submission" date="2023-08" db="EMBL/GenBank/DDBJ databases">
        <title>Black Yeasts Isolated from many extreme environments.</title>
        <authorList>
            <person name="Coleine C."/>
            <person name="Stajich J.E."/>
            <person name="Selbmann L."/>
        </authorList>
    </citation>
    <scope>NUCLEOTIDE SEQUENCE [LARGE SCALE GENOMIC DNA]</scope>
    <source>
        <strain evidence="2 3">CCFEE 5935</strain>
    </source>
</reference>
<proteinExistence type="predicted"/>
<dbReference type="EMBL" id="JAVRRT010000030">
    <property type="protein sequence ID" value="KAK5162968.1"/>
    <property type="molecule type" value="Genomic_DNA"/>
</dbReference>
<dbReference type="GeneID" id="89932344"/>
<sequence>MFEAVEIDNSLSLPPSTSRTAILLTEAMAPRKRKKQQRELRAQNLTELSKKHDLNPLLPADGKTARLPSYYLAASQPQLEDLVRSSKQATLGDRFHSLPTELRLHIFSFLACQPVKWKMTHQEGCNKTPPMVNDMPGDGSPNAKAFFDTCIRCMSAHWHTVLPLSRRDNPARKAWRNPWRSRWAPEVANEFMGSDCWDENFRPRPCPQSITTAIEKGQLPCLCARRQNLEVMLVCRQWREEAGRLFYSSNTFAFEDAVTFVDFVDNLPDHWRSLVTKVSILKHRPVESSDMAPSTTKIQWMLFSFESPRQLSPLWSALRRLPSLSHLELDALFLTRAPIVKSLLRLGLQNLRSVRFVLRELSKWISEPPETSDPQYIWPRYASSRYLTGGLAEQVAAAIKGQRKAWLKVTGNVERAVEREREVLTAFFEQEANRMLRFNGRVKRTAAVFDEALHYDESVEEWARLWDQCGSAARPVYAYLPMPVRPAIPTESPEGDERSDEEVPCAADLPYPESEMSDEEMAIDIFD</sequence>
<dbReference type="InterPro" id="IPR038883">
    <property type="entry name" value="AN11006-like"/>
</dbReference>
<feature type="compositionally biased region" description="Acidic residues" evidence="1">
    <location>
        <begin position="515"/>
        <end position="527"/>
    </location>
</feature>
<dbReference type="AlphaFoldDB" id="A0AAV9NWB1"/>
<dbReference type="PANTHER" id="PTHR42085:SF1">
    <property type="entry name" value="F-BOX DOMAIN-CONTAINING PROTEIN"/>
    <property type="match status" value="1"/>
</dbReference>
<keyword evidence="3" id="KW-1185">Reference proteome</keyword>
<comment type="caution">
    <text evidence="2">The sequence shown here is derived from an EMBL/GenBank/DDBJ whole genome shotgun (WGS) entry which is preliminary data.</text>
</comment>
<dbReference type="Proteomes" id="UP001337655">
    <property type="component" value="Unassembled WGS sequence"/>
</dbReference>
<evidence type="ECO:0000256" key="1">
    <source>
        <dbReference type="SAM" id="MobiDB-lite"/>
    </source>
</evidence>